<organism evidence="1 2">
    <name type="scientific">Avena sativa</name>
    <name type="common">Oat</name>
    <dbReference type="NCBI Taxonomy" id="4498"/>
    <lineage>
        <taxon>Eukaryota</taxon>
        <taxon>Viridiplantae</taxon>
        <taxon>Streptophyta</taxon>
        <taxon>Embryophyta</taxon>
        <taxon>Tracheophyta</taxon>
        <taxon>Spermatophyta</taxon>
        <taxon>Magnoliopsida</taxon>
        <taxon>Liliopsida</taxon>
        <taxon>Poales</taxon>
        <taxon>Poaceae</taxon>
        <taxon>BOP clade</taxon>
        <taxon>Pooideae</taxon>
        <taxon>Poodae</taxon>
        <taxon>Poeae</taxon>
        <taxon>Poeae Chloroplast Group 1 (Aveneae type)</taxon>
        <taxon>Aveninae</taxon>
        <taxon>Avena</taxon>
    </lineage>
</organism>
<name>A0ACD5ZE59_AVESA</name>
<reference evidence="1" key="1">
    <citation type="submission" date="2021-05" db="EMBL/GenBank/DDBJ databases">
        <authorList>
            <person name="Scholz U."/>
            <person name="Mascher M."/>
            <person name="Fiebig A."/>
        </authorList>
    </citation>
    <scope>NUCLEOTIDE SEQUENCE [LARGE SCALE GENOMIC DNA]</scope>
</reference>
<reference evidence="1" key="2">
    <citation type="submission" date="2025-09" db="UniProtKB">
        <authorList>
            <consortium name="EnsemblPlants"/>
        </authorList>
    </citation>
    <scope>IDENTIFICATION</scope>
</reference>
<dbReference type="EnsemblPlants" id="AVESA.00010b.r2.6DG1152960.1">
    <property type="protein sequence ID" value="AVESA.00010b.r2.6DG1152960.1.CDS"/>
    <property type="gene ID" value="AVESA.00010b.r2.6DG1152960"/>
</dbReference>
<sequence>MDRQVSSSRNDLESALLDETSEPKALPLSFLEDITNGFSPDQEIGRGGFAVVYKGTLNNGLTVAVKRLSHCYMHEKEFQREVECLLKVKHTNIVRFLGYCADTQGSAADFNGQIVMADVQQRLLCFDYMAKGSLDEYIKDASSGLDWSKRYKIIKGVCEGLSYLHQKNVFHLDLKPANILLDANMIPKISDFGLSRIFEEDKSRFVATKVGGTLGYLAPEFTSNEITHKFDLYSLGVILIEMLTGKKGYQAVETVLESWSNRLDKSEGDTCFEQIRVCAEIGIECIDPNPDKRPLSIHHIVAQLNETLSSQVNPGSSELLDVKPFILRFPFEPNKSIGCSLQLTNNTDEHVHFRLKENNGSQVSFLRLPLFGVVPPRSPYTLVVATRKQEKLLENKYLELILESVILGDEYNWSSREYEQDENFEKNKEMGRIGHVVTLQAVCTRRRGIITSEILHMDIPCKKLRCLDILPTKEWIITGQYGGRIRIWSYETQPSKLVGSFKVSKEKVSSVKFIEREK</sequence>
<keyword evidence="2" id="KW-1185">Reference proteome</keyword>
<proteinExistence type="predicted"/>
<accession>A0ACD5ZE59</accession>
<protein>
    <submittedName>
        <fullName evidence="1">Uncharacterized protein</fullName>
    </submittedName>
</protein>
<evidence type="ECO:0000313" key="1">
    <source>
        <dbReference type="EnsemblPlants" id="AVESA.00010b.r2.6DG1152960.1.CDS"/>
    </source>
</evidence>
<evidence type="ECO:0000313" key="2">
    <source>
        <dbReference type="Proteomes" id="UP001732700"/>
    </source>
</evidence>
<dbReference type="Proteomes" id="UP001732700">
    <property type="component" value="Chromosome 6D"/>
</dbReference>